<dbReference type="FunFam" id="3.40.50.300:FF:000025">
    <property type="entry name" value="ATP-dependent Clp protease subunit"/>
    <property type="match status" value="1"/>
</dbReference>
<organism evidence="10 11">
    <name type="scientific">Oleispira antarctica RB-8</name>
    <dbReference type="NCBI Taxonomy" id="698738"/>
    <lineage>
        <taxon>Bacteria</taxon>
        <taxon>Pseudomonadati</taxon>
        <taxon>Pseudomonadota</taxon>
        <taxon>Gammaproteobacteria</taxon>
        <taxon>Oceanospirillales</taxon>
        <taxon>Oceanospirillaceae</taxon>
        <taxon>Oleispira</taxon>
    </lineage>
</organism>
<dbReference type="CDD" id="cd00009">
    <property type="entry name" value="AAA"/>
    <property type="match status" value="1"/>
</dbReference>
<dbReference type="HOGENOM" id="CLU_005070_4_1_6"/>
<dbReference type="AlphaFoldDB" id="R4YMH5"/>
<comment type="similarity">
    <text evidence="1 7">Belongs to the ClpA/ClpB family.</text>
</comment>
<dbReference type="PROSITE" id="PS51903">
    <property type="entry name" value="CLP_R"/>
    <property type="match status" value="1"/>
</dbReference>
<sequence length="754" mass="83632">MLNRELEQTLNDAFKEARVKRHEFMTVEHLLLSLLDNDAALIVLNACGSDIGKLRKDLMEFVNSTTPLIQEQDDERETQPTLGFQRVLQRAVFHVQSSGKSEVTGANVLVAIFSEQESQAVYFLKQQNIARIDVVNFISHGIAKVPGQDEQNEHILESDDDSQESGSKSALEGYAVNLNRQAKEGLIDPLIGREFEVNRVVQILARRRKNNPLLVGDSGVGKTAIAEGLAKRIVDGDVPDVIADAVVFSLDMGALLAGTKYRGDFEKRFKALLAELKKQPHGILFIDEIHTIIGAGAASGGVMDASNLLKPMLSSGEVRCMGSTTFTEYRGIFEKDSALTRRFQKVDVGEPSVEDTYLILKGLKSRFEDHHELKYQDKALRAAAELSDRYITDRNLPDKAIDVIDEAGASQRLLPPNKRKKVITVHDVEAIVAAMAKIPPKSVSASDKELLFGLEDKLKMVVFGQDEAITTLSAAVKLSRAGLNSPEKPTGSFLFAGPTGVGKTEVSRQLAKVMGMELVRFDMSEYMERHTVSRLIGAPPGYVGFDQGGLLTEAVNKNPHCVLLLDEIEKAHPEVFNLLLQVMDHGTLTDNNGRKADFRNVILIMTTNAGAETISRRSIGFSHQDHTSDGMEVIRKQFTPEFRNRLDSIIQFASLTRDNIMFVVDKFLVELQAQLDDKKVHMNIDDETRDWFAENGYDEKMGARPMNRLIQEKLKKPLAERILFGDLEGGGEVDVCLNDAKDGIELHLVEEVVA</sequence>
<evidence type="ECO:0000256" key="1">
    <source>
        <dbReference type="ARBA" id="ARBA00008675"/>
    </source>
</evidence>
<dbReference type="PRINTS" id="PR00300">
    <property type="entry name" value="CLPPROTEASEA"/>
</dbReference>
<evidence type="ECO:0000256" key="2">
    <source>
        <dbReference type="ARBA" id="ARBA00022737"/>
    </source>
</evidence>
<keyword evidence="10" id="KW-0378">Hydrolase</keyword>
<keyword evidence="2 6" id="KW-0677">Repeat</keyword>
<dbReference type="InterPro" id="IPR004176">
    <property type="entry name" value="Clp_R_N"/>
</dbReference>
<dbReference type="PROSITE" id="PS00871">
    <property type="entry name" value="CLPAB_2"/>
    <property type="match status" value="1"/>
</dbReference>
<dbReference type="PANTHER" id="PTHR11638:SF111">
    <property type="entry name" value="ATP-DEPENDENT CLP PROTEASE ATP-BINDING SUBUNIT CLPA"/>
    <property type="match status" value="1"/>
</dbReference>
<dbReference type="Gene3D" id="1.10.8.60">
    <property type="match status" value="2"/>
</dbReference>
<evidence type="ECO:0000259" key="9">
    <source>
        <dbReference type="PROSITE" id="PS51903"/>
    </source>
</evidence>
<keyword evidence="4 7" id="KW-0067">ATP-binding</keyword>
<dbReference type="GO" id="GO:0005737">
    <property type="term" value="C:cytoplasm"/>
    <property type="evidence" value="ECO:0007669"/>
    <property type="project" value="TreeGrafter"/>
</dbReference>
<dbReference type="SMART" id="SM00382">
    <property type="entry name" value="AAA"/>
    <property type="match status" value="2"/>
</dbReference>
<dbReference type="PATRIC" id="fig|698738.3.peg.1932"/>
<dbReference type="InterPro" id="IPR001270">
    <property type="entry name" value="ClpA/B"/>
</dbReference>
<dbReference type="GO" id="GO:0034605">
    <property type="term" value="P:cellular response to heat"/>
    <property type="evidence" value="ECO:0007669"/>
    <property type="project" value="TreeGrafter"/>
</dbReference>
<dbReference type="InterPro" id="IPR027417">
    <property type="entry name" value="P-loop_NTPase"/>
</dbReference>
<dbReference type="GO" id="GO:0006508">
    <property type="term" value="P:proteolysis"/>
    <property type="evidence" value="ECO:0007669"/>
    <property type="project" value="UniProtKB-KW"/>
</dbReference>
<keyword evidence="10" id="KW-0645">Protease</keyword>
<dbReference type="Gene3D" id="3.40.50.300">
    <property type="entry name" value="P-loop containing nucleotide triphosphate hydrolases"/>
    <property type="match status" value="2"/>
</dbReference>
<protein>
    <submittedName>
        <fullName evidence="10">ATP-binding protease component</fullName>
    </submittedName>
</protein>
<dbReference type="SUPFAM" id="SSF81923">
    <property type="entry name" value="Double Clp-N motif"/>
    <property type="match status" value="1"/>
</dbReference>
<gene>
    <name evidence="10" type="primary">clpA</name>
    <name evidence="10" type="ORF">OLEAN_C18660</name>
</gene>
<evidence type="ECO:0000256" key="3">
    <source>
        <dbReference type="ARBA" id="ARBA00022741"/>
    </source>
</evidence>
<dbReference type="PANTHER" id="PTHR11638">
    <property type="entry name" value="ATP-DEPENDENT CLP PROTEASE"/>
    <property type="match status" value="1"/>
</dbReference>
<dbReference type="NCBIfam" id="TIGR02639">
    <property type="entry name" value="ClpA"/>
    <property type="match status" value="1"/>
</dbReference>
<dbReference type="GO" id="GO:0005524">
    <property type="term" value="F:ATP binding"/>
    <property type="evidence" value="ECO:0007669"/>
    <property type="project" value="UniProtKB-KW"/>
</dbReference>
<proteinExistence type="inferred from homology"/>
<feature type="domain" description="Clp R" evidence="9">
    <location>
        <begin position="1"/>
        <end position="145"/>
    </location>
</feature>
<dbReference type="GO" id="GO:0043335">
    <property type="term" value="P:protein unfolding"/>
    <property type="evidence" value="ECO:0007669"/>
    <property type="project" value="InterPro"/>
</dbReference>
<dbReference type="STRING" id="698738.OLEAN_C18660"/>
<dbReference type="Gene3D" id="1.10.1780.10">
    <property type="entry name" value="Clp, N-terminal domain"/>
    <property type="match status" value="1"/>
</dbReference>
<dbReference type="InterPro" id="IPR003959">
    <property type="entry name" value="ATPase_AAA_core"/>
</dbReference>
<dbReference type="PROSITE" id="PS00870">
    <property type="entry name" value="CLPAB_1"/>
    <property type="match status" value="1"/>
</dbReference>
<evidence type="ECO:0000256" key="5">
    <source>
        <dbReference type="ARBA" id="ARBA00023186"/>
    </source>
</evidence>
<evidence type="ECO:0000256" key="4">
    <source>
        <dbReference type="ARBA" id="ARBA00022840"/>
    </source>
</evidence>
<dbReference type="CDD" id="cd19499">
    <property type="entry name" value="RecA-like_ClpB_Hsp104-like"/>
    <property type="match status" value="1"/>
</dbReference>
<evidence type="ECO:0000256" key="7">
    <source>
        <dbReference type="RuleBase" id="RU004432"/>
    </source>
</evidence>
<dbReference type="Pfam" id="PF10431">
    <property type="entry name" value="ClpB_D2-small"/>
    <property type="match status" value="1"/>
</dbReference>
<dbReference type="InterPro" id="IPR041546">
    <property type="entry name" value="ClpA/ClpB_AAA_lid"/>
</dbReference>
<keyword evidence="11" id="KW-1185">Reference proteome</keyword>
<dbReference type="SUPFAM" id="SSF52540">
    <property type="entry name" value="P-loop containing nucleoside triphosphate hydrolases"/>
    <property type="match status" value="2"/>
</dbReference>
<dbReference type="InterPro" id="IPR013461">
    <property type="entry name" value="ClpA"/>
</dbReference>
<dbReference type="Proteomes" id="UP000032749">
    <property type="component" value="Chromosome"/>
</dbReference>
<dbReference type="InterPro" id="IPR019489">
    <property type="entry name" value="Clp_ATPase_C"/>
</dbReference>
<dbReference type="KEGG" id="oai:OLEAN_C18660"/>
<dbReference type="GO" id="GO:0008233">
    <property type="term" value="F:peptidase activity"/>
    <property type="evidence" value="ECO:0007669"/>
    <property type="project" value="UniProtKB-KW"/>
</dbReference>
<dbReference type="Pfam" id="PF17871">
    <property type="entry name" value="AAA_lid_9"/>
    <property type="match status" value="1"/>
</dbReference>
<dbReference type="Pfam" id="PF02861">
    <property type="entry name" value="Clp_N"/>
    <property type="match status" value="1"/>
</dbReference>
<dbReference type="GO" id="GO:0016887">
    <property type="term" value="F:ATP hydrolysis activity"/>
    <property type="evidence" value="ECO:0007669"/>
    <property type="project" value="InterPro"/>
</dbReference>
<reference evidence="10 11" key="1">
    <citation type="journal article" date="2013" name="Nat. Commun.">
        <title>Genome sequence and functional genomic analysis of the oil-degrading bacterium Oleispira antarctica.</title>
        <authorList>
            <person name="Kube M."/>
            <person name="Chernikova T.N."/>
            <person name="Al-Ramahi Y."/>
            <person name="Beloqui A."/>
            <person name="Lopez-Cortez N."/>
            <person name="Guazzaroni M.E."/>
            <person name="Heipieper H.J."/>
            <person name="Klages S."/>
            <person name="Kotsyurbenko O.R."/>
            <person name="Langer I."/>
            <person name="Nechitaylo T.Y."/>
            <person name="Lunsdorf H."/>
            <person name="Fernandez M."/>
            <person name="Juarez S."/>
            <person name="Ciordia S."/>
            <person name="Singer A."/>
            <person name="Kagan O."/>
            <person name="Egorova O."/>
            <person name="Petit P.A."/>
            <person name="Stogios P."/>
            <person name="Kim Y."/>
            <person name="Tchigvintsev A."/>
            <person name="Flick R."/>
            <person name="Denaro R."/>
            <person name="Genovese M."/>
            <person name="Albar J.P."/>
            <person name="Reva O.N."/>
            <person name="Martinez-Gomariz M."/>
            <person name="Tran H."/>
            <person name="Ferrer M."/>
            <person name="Savchenko A."/>
            <person name="Yakunin A.F."/>
            <person name="Yakimov M.M."/>
            <person name="Golyshina O.V."/>
            <person name="Reinhardt R."/>
            <person name="Golyshin P.N."/>
        </authorList>
    </citation>
    <scope>NUCLEOTIDE SEQUENCE [LARGE SCALE GENOMIC DNA]</scope>
</reference>
<accession>R4YMH5</accession>
<dbReference type="InterPro" id="IPR018368">
    <property type="entry name" value="ClpA/B_CS1"/>
</dbReference>
<dbReference type="EMBL" id="FO203512">
    <property type="protein sequence ID" value="CCK76042.1"/>
    <property type="molecule type" value="Genomic_DNA"/>
</dbReference>
<dbReference type="InterPro" id="IPR050130">
    <property type="entry name" value="ClpA_ClpB"/>
</dbReference>
<evidence type="ECO:0000313" key="11">
    <source>
        <dbReference type="Proteomes" id="UP000032749"/>
    </source>
</evidence>
<name>R4YMH5_OLEAN</name>
<evidence type="ECO:0000313" key="10">
    <source>
        <dbReference type="EMBL" id="CCK76042.1"/>
    </source>
</evidence>
<dbReference type="SMART" id="SM01086">
    <property type="entry name" value="ClpB_D2-small"/>
    <property type="match status" value="1"/>
</dbReference>
<dbReference type="Pfam" id="PF07724">
    <property type="entry name" value="AAA_2"/>
    <property type="match status" value="1"/>
</dbReference>
<dbReference type="Pfam" id="PF00004">
    <property type="entry name" value="AAA"/>
    <property type="match status" value="1"/>
</dbReference>
<evidence type="ECO:0000256" key="8">
    <source>
        <dbReference type="SAM" id="MobiDB-lite"/>
    </source>
</evidence>
<keyword evidence="5 7" id="KW-0143">Chaperone</keyword>
<dbReference type="OrthoDB" id="9803641at2"/>
<keyword evidence="3 7" id="KW-0547">Nucleotide-binding</keyword>
<dbReference type="InterPro" id="IPR036628">
    <property type="entry name" value="Clp_N_dom_sf"/>
</dbReference>
<dbReference type="InterPro" id="IPR028299">
    <property type="entry name" value="ClpA/B_CS2"/>
</dbReference>
<feature type="region of interest" description="Disordered" evidence="8">
    <location>
        <begin position="148"/>
        <end position="169"/>
    </location>
</feature>
<dbReference type="InterPro" id="IPR003593">
    <property type="entry name" value="AAA+_ATPase"/>
</dbReference>
<evidence type="ECO:0000256" key="6">
    <source>
        <dbReference type="PROSITE-ProRule" id="PRU01251"/>
    </source>
</evidence>